<evidence type="ECO:0000313" key="3">
    <source>
        <dbReference type="Proteomes" id="UP000010305"/>
    </source>
</evidence>
<accession>J5KG76</accession>
<sequence>MTIFILLAFIAIFPILAYLLANQTTNKGIIFGLSLIVISLCLIIFISKFSVMGSFKKQVLNNEILEEIYIDSKISKNAFEGIESLLQADEIQVWLISFIGKAIELNKLNSAESLVTYAEKFFTSNEEKLIFYNLYTDLRDAKFPLFANANLSIEKDSEFPCTEFSGSIKLFILNGPEIPIAEKLFKQSEEIYVSNKDSLIPGFDLSSAYLNDETIESVIAINCKDTSLNFLSKDLIVLEKNQPSLNYKIELNEWLKESQEL</sequence>
<dbReference type="AlphaFoldDB" id="J5KG76"/>
<evidence type="ECO:0000256" key="1">
    <source>
        <dbReference type="SAM" id="Phobius"/>
    </source>
</evidence>
<reference evidence="2 3" key="1">
    <citation type="journal article" date="2012" name="ISME J.">
        <title>Genomic insights to SAR86, an abundant and uncultivated marine bacterial lineage.</title>
        <authorList>
            <person name="Dupont C.L."/>
            <person name="Rusch D.B."/>
            <person name="Yooseph S."/>
            <person name="Lombardo M.J."/>
            <person name="Richter R.A."/>
            <person name="Valas R."/>
            <person name="Novotny M."/>
            <person name="Yee-Greenbaum J."/>
            <person name="Selengut J.D."/>
            <person name="Haft D.H."/>
            <person name="Halpern A.L."/>
            <person name="Lasken R.S."/>
            <person name="Nealson K."/>
            <person name="Friedman R."/>
            <person name="Venter J.C."/>
        </authorList>
    </citation>
    <scope>NUCLEOTIDE SEQUENCE [LARGE SCALE GENOMIC DNA]</scope>
</reference>
<keyword evidence="1" id="KW-1133">Transmembrane helix</keyword>
<name>J5KG76_9GAMM</name>
<organism evidence="2 3">
    <name type="scientific">SAR86 cluster bacterium SAR86A</name>
    <dbReference type="NCBI Taxonomy" id="1123866"/>
    <lineage>
        <taxon>Bacteria</taxon>
        <taxon>Pseudomonadati</taxon>
        <taxon>Pseudomonadota</taxon>
        <taxon>Gammaproteobacteria</taxon>
        <taxon>SAR86 cluster</taxon>
    </lineage>
</organism>
<proteinExistence type="predicted"/>
<evidence type="ECO:0000313" key="2">
    <source>
        <dbReference type="EMBL" id="EJP72196.1"/>
    </source>
</evidence>
<dbReference type="STRING" id="1123866.NT01SARS_0691"/>
<keyword evidence="1" id="KW-0812">Transmembrane</keyword>
<dbReference type="HOGENOM" id="CLU_1065147_0_0_6"/>
<dbReference type="Proteomes" id="UP000010305">
    <property type="component" value="Unassembled WGS sequence"/>
</dbReference>
<protein>
    <submittedName>
        <fullName evidence="2">Uncharacterized protein</fullName>
    </submittedName>
</protein>
<keyword evidence="1" id="KW-0472">Membrane</keyword>
<feature type="transmembrane region" description="Helical" evidence="1">
    <location>
        <begin position="27"/>
        <end position="47"/>
    </location>
</feature>
<gene>
    <name evidence="2" type="ORF">NT01SARS_0691</name>
</gene>
<dbReference type="EMBL" id="JH611156">
    <property type="protein sequence ID" value="EJP72196.1"/>
    <property type="molecule type" value="Genomic_DNA"/>
</dbReference>